<feature type="domain" description="Phage capsid-like C-terminal" evidence="3">
    <location>
        <begin position="15"/>
        <end position="301"/>
    </location>
</feature>
<evidence type="ECO:0000256" key="1">
    <source>
        <dbReference type="ARBA" id="ARBA00004328"/>
    </source>
</evidence>
<proteinExistence type="predicted"/>
<dbReference type="GeneID" id="80020138"/>
<dbReference type="Pfam" id="PF05065">
    <property type="entry name" value="Phage_capsid"/>
    <property type="match status" value="1"/>
</dbReference>
<dbReference type="RefSeq" id="YP_010755482.1">
    <property type="nucleotide sequence ID" value="NC_073471.1"/>
</dbReference>
<dbReference type="Gene3D" id="3.30.2400.10">
    <property type="entry name" value="Major capsid protein gp5"/>
    <property type="match status" value="1"/>
</dbReference>
<evidence type="ECO:0000313" key="5">
    <source>
        <dbReference type="Proteomes" id="UP000325457"/>
    </source>
</evidence>
<evidence type="ECO:0000313" key="4">
    <source>
        <dbReference type="EMBL" id="AZF88190.1"/>
    </source>
</evidence>
<dbReference type="NCBIfam" id="TIGR01554">
    <property type="entry name" value="major_cap_HK97"/>
    <property type="match status" value="1"/>
</dbReference>
<dbReference type="SUPFAM" id="SSF56563">
    <property type="entry name" value="Major capsid protein gp5"/>
    <property type="match status" value="1"/>
</dbReference>
<name>A0A5K7NKT3_9CAUD</name>
<dbReference type="Proteomes" id="UP000325457">
    <property type="component" value="Segment"/>
</dbReference>
<organism evidence="4 5">
    <name type="scientific">Rothia phage Spartoi</name>
    <dbReference type="NCBI Taxonomy" id="2483661"/>
    <lineage>
        <taxon>Viruses</taxon>
        <taxon>Duplodnaviria</taxon>
        <taxon>Heunggongvirae</taxon>
        <taxon>Uroviricota</taxon>
        <taxon>Caudoviricetes</taxon>
        <taxon>Spartoivirus</taxon>
        <taxon>Spartoivirus spartoi</taxon>
    </lineage>
</organism>
<sequence length="302" mass="31627">MTVENAVRSSDFSGFIQPDIAQAYFEEAKRASVVQQLARQVPLSANGAAVPVVTSKPRAGWVAEGAAKPVSDEKMALKTIKPQKLAVIIPVSAEVVRANPGNFMNLIREDIGEAFAKAFDAAALHGTSSPFGAEQNLAATTKAVKLGTAKQSQGGLFGDINSGLDLLAKARKKLNGFVFDDIVEPMMNTAMDTTGRPIFISAPTNGTAEPVRSGTLLGRNALFAEEVAPSTETGATVGFGGDFTKVVWGTVGGITFDVSTEAAVTIGGKLVSLFENNLVAVRAEAEYGLLVADKDAFVKYTI</sequence>
<dbReference type="KEGG" id="vg:80020138"/>
<keyword evidence="2" id="KW-0946">Virion</keyword>
<protein>
    <submittedName>
        <fullName evidence="4">Major capsid protein</fullName>
    </submittedName>
</protein>
<accession>A0A5K7NKT3</accession>
<dbReference type="InterPro" id="IPR024455">
    <property type="entry name" value="Phage_capsid"/>
</dbReference>
<dbReference type="GO" id="GO:0044423">
    <property type="term" value="C:virion component"/>
    <property type="evidence" value="ECO:0007669"/>
    <property type="project" value="UniProtKB-KW"/>
</dbReference>
<dbReference type="Gene3D" id="3.30.2320.10">
    <property type="entry name" value="hypothetical protein PF0899 domain"/>
    <property type="match status" value="1"/>
</dbReference>
<reference evidence="4 5" key="1">
    <citation type="submission" date="2018-10" db="EMBL/GenBank/DDBJ databases">
        <authorList>
            <person name="Smith K."/>
            <person name="Ring A."/>
            <person name="Cross T."/>
            <person name="Beshay M."/>
            <person name="Miah F."/>
            <person name="Nowoslaski J."/>
            <person name="Mia S."/>
            <person name="Micha L."/>
            <person name="Baxter C."/>
            <person name="Ahmad Z."/>
            <person name="Sunnen C.N."/>
            <person name="Janetopoulos C."/>
            <person name="Garlena R.A."/>
            <person name="Russell D.A."/>
            <person name="Pope W.H."/>
            <person name="Jacobs-Sera D."/>
            <person name="Hatfull G.F."/>
        </authorList>
    </citation>
    <scope>NUCLEOTIDE SEQUENCE [LARGE SCALE GENOMIC DNA]</scope>
</reference>
<dbReference type="InterPro" id="IPR054612">
    <property type="entry name" value="Phage_capsid-like_C"/>
</dbReference>
<dbReference type="EMBL" id="MK061416">
    <property type="protein sequence ID" value="AZF88190.1"/>
    <property type="molecule type" value="Genomic_DNA"/>
</dbReference>
<evidence type="ECO:0000259" key="3">
    <source>
        <dbReference type="Pfam" id="PF05065"/>
    </source>
</evidence>
<keyword evidence="5" id="KW-1185">Reference proteome</keyword>
<gene>
    <name evidence="4" type="primary">6</name>
    <name evidence="4" type="ORF">SEA_SPARTOI_6</name>
</gene>
<comment type="subcellular location">
    <subcellularLocation>
        <location evidence="1">Virion</location>
    </subcellularLocation>
</comment>
<evidence type="ECO:0000256" key="2">
    <source>
        <dbReference type="ARBA" id="ARBA00022844"/>
    </source>
</evidence>